<keyword evidence="2" id="KW-1185">Reference proteome</keyword>
<organism evidence="1 2">
    <name type="scientific">Engystomops pustulosus</name>
    <name type="common">Tungara frog</name>
    <name type="synonym">Physalaemus pustulosus</name>
    <dbReference type="NCBI Taxonomy" id="76066"/>
    <lineage>
        <taxon>Eukaryota</taxon>
        <taxon>Metazoa</taxon>
        <taxon>Chordata</taxon>
        <taxon>Craniata</taxon>
        <taxon>Vertebrata</taxon>
        <taxon>Euteleostomi</taxon>
        <taxon>Amphibia</taxon>
        <taxon>Batrachia</taxon>
        <taxon>Anura</taxon>
        <taxon>Neobatrachia</taxon>
        <taxon>Hyloidea</taxon>
        <taxon>Leptodactylidae</taxon>
        <taxon>Leiuperinae</taxon>
        <taxon>Engystomops</taxon>
    </lineage>
</organism>
<dbReference type="Proteomes" id="UP000824782">
    <property type="component" value="Unassembled WGS sequence"/>
</dbReference>
<proteinExistence type="predicted"/>
<reference evidence="1" key="1">
    <citation type="thesis" date="2020" institute="ProQuest LLC" country="789 East Eisenhower Parkway, Ann Arbor, MI, USA">
        <title>Comparative Genomics and Chromosome Evolution.</title>
        <authorList>
            <person name="Mudd A.B."/>
        </authorList>
    </citation>
    <scope>NUCLEOTIDE SEQUENCE</scope>
    <source>
        <strain evidence="1">237g6f4</strain>
        <tissue evidence="1">Blood</tissue>
    </source>
</reference>
<dbReference type="EMBL" id="WNYA01000002">
    <property type="protein sequence ID" value="KAG8589521.1"/>
    <property type="molecule type" value="Genomic_DNA"/>
</dbReference>
<name>A0AAV7CY43_ENGPU</name>
<sequence>MCLCFRFTCRHSRNSLLYASRLSIIPVLGMIPKLYLHGLLCLVAIALKGLATYELISSIRHASESICTCLCFLWKLHPAFCS</sequence>
<evidence type="ECO:0000313" key="1">
    <source>
        <dbReference type="EMBL" id="KAG8589521.1"/>
    </source>
</evidence>
<evidence type="ECO:0000313" key="2">
    <source>
        <dbReference type="Proteomes" id="UP000824782"/>
    </source>
</evidence>
<dbReference type="AlphaFoldDB" id="A0AAV7CY43"/>
<accession>A0AAV7CY43</accession>
<evidence type="ECO:0008006" key="3">
    <source>
        <dbReference type="Google" id="ProtNLM"/>
    </source>
</evidence>
<gene>
    <name evidence="1" type="ORF">GDO81_006427</name>
</gene>
<protein>
    <recommendedName>
        <fullName evidence="3">NADH dehydrogenase subunit 4L</fullName>
    </recommendedName>
</protein>
<comment type="caution">
    <text evidence="1">The sequence shown here is derived from an EMBL/GenBank/DDBJ whole genome shotgun (WGS) entry which is preliminary data.</text>
</comment>